<protein>
    <submittedName>
        <fullName evidence="2">Uncharacterized protein</fullName>
    </submittedName>
</protein>
<accession>A0A1Y1KV57</accession>
<feature type="chain" id="PRO_5012665942" evidence="1">
    <location>
        <begin position="25"/>
        <end position="166"/>
    </location>
</feature>
<reference evidence="2" key="1">
    <citation type="journal article" date="2016" name="Sci. Rep.">
        <title>Molecular characterization of firefly nuptial gifts: a multi-omics approach sheds light on postcopulatory sexual selection.</title>
        <authorList>
            <person name="Al-Wathiqui N."/>
            <person name="Fallon T.R."/>
            <person name="South A."/>
            <person name="Weng J.K."/>
            <person name="Lewis S.M."/>
        </authorList>
    </citation>
    <scope>NUCLEOTIDE SEQUENCE</scope>
</reference>
<evidence type="ECO:0000256" key="1">
    <source>
        <dbReference type="SAM" id="SignalP"/>
    </source>
</evidence>
<dbReference type="RefSeq" id="XP_031328167.1">
    <property type="nucleotide sequence ID" value="XM_031472307.1"/>
</dbReference>
<keyword evidence="1" id="KW-0732">Signal</keyword>
<feature type="signal peptide" evidence="1">
    <location>
        <begin position="1"/>
        <end position="24"/>
    </location>
</feature>
<dbReference type="OrthoDB" id="6730195at2759"/>
<organism evidence="2">
    <name type="scientific">Photinus pyralis</name>
    <name type="common">Common eastern firefly</name>
    <name type="synonym">Lampyris pyralis</name>
    <dbReference type="NCBI Taxonomy" id="7054"/>
    <lineage>
        <taxon>Eukaryota</taxon>
        <taxon>Metazoa</taxon>
        <taxon>Ecdysozoa</taxon>
        <taxon>Arthropoda</taxon>
        <taxon>Hexapoda</taxon>
        <taxon>Insecta</taxon>
        <taxon>Pterygota</taxon>
        <taxon>Neoptera</taxon>
        <taxon>Endopterygota</taxon>
        <taxon>Coleoptera</taxon>
        <taxon>Polyphaga</taxon>
        <taxon>Elateriformia</taxon>
        <taxon>Elateroidea</taxon>
        <taxon>Lampyridae</taxon>
        <taxon>Lampyrinae</taxon>
        <taxon>Photinus</taxon>
    </lineage>
</organism>
<sequence length="166" mass="19074">MMKVTTKYVLLIDFLLVNIYVAQAKVIPNEIPHKCVSHGVDYKLLEELPKFEVVNKFVQYPLKEVLPPRDFLPEGNQVYNNYLRCVWKSDRLMFRNDDVNYNRLEEYVKKAITSVVGSTGPAINLSTLHSKEIVEGCKSIGGDPGTKVIRMQNYIIARLQHLVHVL</sequence>
<dbReference type="EMBL" id="GEZM01073140">
    <property type="protein sequence ID" value="JAV65293.1"/>
    <property type="molecule type" value="Transcribed_RNA"/>
</dbReference>
<evidence type="ECO:0000313" key="2">
    <source>
        <dbReference type="EMBL" id="JAV65293.1"/>
    </source>
</evidence>
<name>A0A1Y1KV57_PHOPY</name>
<proteinExistence type="predicted"/>
<dbReference type="AlphaFoldDB" id="A0A1Y1KV57"/>
<dbReference type="KEGG" id="ppyr:116159347"/>
<dbReference type="GeneID" id="116159347"/>